<dbReference type="STRING" id="382638.Hac_1152"/>
<reference evidence="1 2" key="1">
    <citation type="journal article" date="2006" name="PLoS Genet.">
        <title>Who ate whom? Adaptive Helicobacter genomic changes that accompanied a host jump from early humans to large felines.</title>
        <authorList>
            <person name="Eppinger M."/>
            <person name="Baar C."/>
            <person name="Linz B."/>
            <person name="Raddatz G."/>
            <person name="Lanz C."/>
            <person name="Keller H."/>
            <person name="Morelli G."/>
            <person name="Gressmann H."/>
            <person name="Achtman M."/>
            <person name="Schuster S.C."/>
        </authorList>
    </citation>
    <scope>NUCLEOTIDE SEQUENCE [LARGE SCALE GENOMIC DNA]</scope>
    <source>
        <strain evidence="1 2">Sheeba</strain>
    </source>
</reference>
<dbReference type="AlphaFoldDB" id="Q17WR5"/>
<proteinExistence type="predicted"/>
<dbReference type="KEGG" id="hac:Hac_1152"/>
<evidence type="ECO:0000313" key="2">
    <source>
        <dbReference type="Proteomes" id="UP000000775"/>
    </source>
</evidence>
<dbReference type="EMBL" id="AM260522">
    <property type="protein sequence ID" value="CAJ99911.1"/>
    <property type="molecule type" value="Genomic_DNA"/>
</dbReference>
<dbReference type="HOGENOM" id="CLU_2879673_0_0_7"/>
<gene>
    <name evidence="1" type="ordered locus">Hac_1152</name>
</gene>
<sequence>MISIPYLFIKFGLTLLFASAPYCIWGARATALLDKLLKIEVFKGVLLLVPKVRMVFWFSKLEY</sequence>
<organism evidence="1 2">
    <name type="scientific">Helicobacter acinonychis (strain Sheeba)</name>
    <dbReference type="NCBI Taxonomy" id="382638"/>
    <lineage>
        <taxon>Bacteria</taxon>
        <taxon>Pseudomonadati</taxon>
        <taxon>Campylobacterota</taxon>
        <taxon>Epsilonproteobacteria</taxon>
        <taxon>Campylobacterales</taxon>
        <taxon>Helicobacteraceae</taxon>
        <taxon>Helicobacter</taxon>
    </lineage>
</organism>
<protein>
    <submittedName>
        <fullName evidence="1">Uncharacterized protein</fullName>
    </submittedName>
</protein>
<accession>Q17WR5</accession>
<dbReference type="Proteomes" id="UP000000775">
    <property type="component" value="Chromosome"/>
</dbReference>
<name>Q17WR5_HELAH</name>
<keyword evidence="2" id="KW-1185">Reference proteome</keyword>
<evidence type="ECO:0000313" key="1">
    <source>
        <dbReference type="EMBL" id="CAJ99911.1"/>
    </source>
</evidence>